<accession>A0A3N0ELV0</accession>
<sequence>MEDNRTSDIGLINEKIQKESAFVDLLTLEMNKVIVGQKHMVERLLIGLLAQGHILLEGVPGLAKTLSINTLAKAVHGSFSRIQFTPDLLPADVVGTMIYNIKENDFSIKKGPIFANFVLADEINRAPAKVQSALLEAMQEKQVTIGDETFILDKPFLVMATQNPVEQEGTYPLPEAQVDRFMLKTVIDYPKLDEEQLIIRANLKGAFEHVNPVVSLEQILRAQQAVREVYMDEKIEKYILDIIFATRYPEKYKLSDIKPLINFGASPRGSINLASAAKCYAFIKRRGYVIPEDVRAVVHDVLRHRIGITYEAEAENITSVDIINKIVNEVEVP</sequence>
<organism evidence="6 7">
    <name type="scientific">Sinomicrobium pectinilyticum</name>
    <dbReference type="NCBI Taxonomy" id="1084421"/>
    <lineage>
        <taxon>Bacteria</taxon>
        <taxon>Pseudomonadati</taxon>
        <taxon>Bacteroidota</taxon>
        <taxon>Flavobacteriia</taxon>
        <taxon>Flavobacteriales</taxon>
        <taxon>Flavobacteriaceae</taxon>
        <taxon>Sinomicrobium</taxon>
    </lineage>
</organism>
<dbReference type="InterPro" id="IPR050764">
    <property type="entry name" value="CbbQ/NirQ/NorQ/GpvN"/>
</dbReference>
<proteinExistence type="inferred from homology"/>
<protein>
    <submittedName>
        <fullName evidence="6">MoxR family ATPase</fullName>
    </submittedName>
</protein>
<dbReference type="InterPro" id="IPR041628">
    <property type="entry name" value="ChlI/MoxR_AAA_lid"/>
</dbReference>
<evidence type="ECO:0000256" key="3">
    <source>
        <dbReference type="ARBA" id="ARBA00061607"/>
    </source>
</evidence>
<comment type="similarity">
    <text evidence="3">Belongs to the MoxR family.</text>
</comment>
<evidence type="ECO:0000256" key="2">
    <source>
        <dbReference type="ARBA" id="ARBA00022840"/>
    </source>
</evidence>
<dbReference type="Gene3D" id="1.10.8.80">
    <property type="entry name" value="Magnesium chelatase subunit I, C-Terminal domain"/>
    <property type="match status" value="1"/>
</dbReference>
<dbReference type="PIRSF" id="PIRSF002849">
    <property type="entry name" value="AAA_ATPase_chaperone_MoxR_prd"/>
    <property type="match status" value="1"/>
</dbReference>
<dbReference type="EMBL" id="RJTM01000057">
    <property type="protein sequence ID" value="RNL88717.1"/>
    <property type="molecule type" value="Genomic_DNA"/>
</dbReference>
<dbReference type="Pfam" id="PF17863">
    <property type="entry name" value="AAA_lid_2"/>
    <property type="match status" value="1"/>
</dbReference>
<dbReference type="Gene3D" id="3.40.50.300">
    <property type="entry name" value="P-loop containing nucleotide triphosphate hydrolases"/>
    <property type="match status" value="1"/>
</dbReference>
<dbReference type="InterPro" id="IPR011703">
    <property type="entry name" value="ATPase_AAA-3"/>
</dbReference>
<dbReference type="RefSeq" id="WP_123215477.1">
    <property type="nucleotide sequence ID" value="NZ_RJTM01000057.1"/>
</dbReference>
<feature type="domain" description="ChlI/MoxR AAA lid" evidence="5">
    <location>
        <begin position="257"/>
        <end position="326"/>
    </location>
</feature>
<dbReference type="SUPFAM" id="SSF52540">
    <property type="entry name" value="P-loop containing nucleoside triphosphate hydrolases"/>
    <property type="match status" value="1"/>
</dbReference>
<keyword evidence="1" id="KW-0547">Nucleotide-binding</keyword>
<comment type="caution">
    <text evidence="6">The sequence shown here is derived from an EMBL/GenBank/DDBJ whole genome shotgun (WGS) entry which is preliminary data.</text>
</comment>
<evidence type="ECO:0000259" key="4">
    <source>
        <dbReference type="Pfam" id="PF07726"/>
    </source>
</evidence>
<feature type="domain" description="ATPase AAA-3" evidence="4">
    <location>
        <begin position="53"/>
        <end position="183"/>
    </location>
</feature>
<dbReference type="GO" id="GO:0005524">
    <property type="term" value="F:ATP binding"/>
    <property type="evidence" value="ECO:0007669"/>
    <property type="project" value="UniProtKB-KW"/>
</dbReference>
<evidence type="ECO:0000313" key="6">
    <source>
        <dbReference type="EMBL" id="RNL88717.1"/>
    </source>
</evidence>
<dbReference type="InterPro" id="IPR027417">
    <property type="entry name" value="P-loop_NTPase"/>
</dbReference>
<dbReference type="PANTHER" id="PTHR42759">
    <property type="entry name" value="MOXR FAMILY PROTEIN"/>
    <property type="match status" value="1"/>
</dbReference>
<dbReference type="GO" id="GO:0016887">
    <property type="term" value="F:ATP hydrolysis activity"/>
    <property type="evidence" value="ECO:0007669"/>
    <property type="project" value="InterPro"/>
</dbReference>
<name>A0A3N0ELV0_SINP1</name>
<dbReference type="Proteomes" id="UP000267469">
    <property type="component" value="Unassembled WGS sequence"/>
</dbReference>
<evidence type="ECO:0000313" key="7">
    <source>
        <dbReference type="Proteomes" id="UP000267469"/>
    </source>
</evidence>
<dbReference type="Pfam" id="PF07726">
    <property type="entry name" value="AAA_3"/>
    <property type="match status" value="1"/>
</dbReference>
<keyword evidence="7" id="KW-1185">Reference proteome</keyword>
<evidence type="ECO:0000256" key="1">
    <source>
        <dbReference type="ARBA" id="ARBA00022741"/>
    </source>
</evidence>
<dbReference type="FunFam" id="3.40.50.300:FF:000640">
    <property type="entry name" value="MoxR family ATPase"/>
    <property type="match status" value="1"/>
</dbReference>
<reference evidence="6 7" key="1">
    <citation type="submission" date="2018-10" db="EMBL/GenBank/DDBJ databases">
        <title>Sinomicrobium pectinilyticum sp. nov., a pectinase-producing bacterium isolated from alkaline and saline soil, and emended description of the genus Sinomicrobium.</title>
        <authorList>
            <person name="Cheng B."/>
            <person name="Li C."/>
            <person name="Lai Q."/>
            <person name="Du M."/>
            <person name="Shao Z."/>
            <person name="Xu P."/>
            <person name="Yang C."/>
        </authorList>
    </citation>
    <scope>NUCLEOTIDE SEQUENCE [LARGE SCALE GENOMIC DNA]</scope>
    <source>
        <strain evidence="6 7">5DNS001</strain>
    </source>
</reference>
<gene>
    <name evidence="6" type="ORF">ED312_07990</name>
</gene>
<dbReference type="PANTHER" id="PTHR42759:SF1">
    <property type="entry name" value="MAGNESIUM-CHELATASE SUBUNIT CHLD"/>
    <property type="match status" value="1"/>
</dbReference>
<dbReference type="AlphaFoldDB" id="A0A3N0ELV0"/>
<dbReference type="OrthoDB" id="9808397at2"/>
<evidence type="ECO:0000259" key="5">
    <source>
        <dbReference type="Pfam" id="PF17863"/>
    </source>
</evidence>
<keyword evidence="2" id="KW-0067">ATP-binding</keyword>